<dbReference type="InterPro" id="IPR004089">
    <property type="entry name" value="MCPsignal_dom"/>
</dbReference>
<keyword evidence="9" id="KW-1185">Reference proteome</keyword>
<feature type="coiled-coil region" evidence="4">
    <location>
        <begin position="357"/>
        <end position="384"/>
    </location>
</feature>
<evidence type="ECO:0000256" key="1">
    <source>
        <dbReference type="ARBA" id="ARBA00023224"/>
    </source>
</evidence>
<dbReference type="PANTHER" id="PTHR32089:SF112">
    <property type="entry name" value="LYSOZYME-LIKE PROTEIN-RELATED"/>
    <property type="match status" value="1"/>
</dbReference>
<dbReference type="AlphaFoldDB" id="A0A1G5AAX7"/>
<dbReference type="SMART" id="SM00283">
    <property type="entry name" value="MA"/>
    <property type="match status" value="1"/>
</dbReference>
<evidence type="ECO:0000259" key="6">
    <source>
        <dbReference type="PROSITE" id="PS50111"/>
    </source>
</evidence>
<keyword evidence="1 3" id="KW-0807">Transducer</keyword>
<dbReference type="Gene3D" id="1.10.287.950">
    <property type="entry name" value="Methyl-accepting chemotaxis protein"/>
    <property type="match status" value="1"/>
</dbReference>
<dbReference type="EMBL" id="FMUR01000003">
    <property type="protein sequence ID" value="SCX75023.1"/>
    <property type="molecule type" value="Genomic_DNA"/>
</dbReference>
<dbReference type="RefSeq" id="WP_074460934.1">
    <property type="nucleotide sequence ID" value="NZ_FMUR01000003.1"/>
</dbReference>
<evidence type="ECO:0000259" key="7">
    <source>
        <dbReference type="PROSITE" id="PS50885"/>
    </source>
</evidence>
<keyword evidence="5" id="KW-0472">Membrane</keyword>
<dbReference type="SUPFAM" id="SSF58104">
    <property type="entry name" value="Methyl-accepting chemotaxis protein (MCP) signaling domain"/>
    <property type="match status" value="1"/>
</dbReference>
<dbReference type="PROSITE" id="PS50885">
    <property type="entry name" value="HAMP"/>
    <property type="match status" value="1"/>
</dbReference>
<feature type="domain" description="HAMP" evidence="7">
    <location>
        <begin position="234"/>
        <end position="288"/>
    </location>
</feature>
<dbReference type="Pfam" id="PF00015">
    <property type="entry name" value="MCPsignal"/>
    <property type="match status" value="1"/>
</dbReference>
<dbReference type="PANTHER" id="PTHR32089">
    <property type="entry name" value="METHYL-ACCEPTING CHEMOTAXIS PROTEIN MCPB"/>
    <property type="match status" value="1"/>
</dbReference>
<evidence type="ECO:0000313" key="8">
    <source>
        <dbReference type="EMBL" id="SCX75023.1"/>
    </source>
</evidence>
<organism evidence="8 9">
    <name type="scientific">Butyrivibrio hungatei</name>
    <dbReference type="NCBI Taxonomy" id="185008"/>
    <lineage>
        <taxon>Bacteria</taxon>
        <taxon>Bacillati</taxon>
        <taxon>Bacillota</taxon>
        <taxon>Clostridia</taxon>
        <taxon>Lachnospirales</taxon>
        <taxon>Lachnospiraceae</taxon>
        <taxon>Butyrivibrio</taxon>
    </lineage>
</organism>
<dbReference type="GO" id="GO:0007165">
    <property type="term" value="P:signal transduction"/>
    <property type="evidence" value="ECO:0007669"/>
    <property type="project" value="UniProtKB-KW"/>
</dbReference>
<name>A0A1G5AAX7_9FIRM</name>
<keyword evidence="4" id="KW-0175">Coiled coil</keyword>
<reference evidence="9" key="1">
    <citation type="submission" date="2016-10" db="EMBL/GenBank/DDBJ databases">
        <authorList>
            <person name="Varghese N."/>
            <person name="Submissions S."/>
        </authorList>
    </citation>
    <scope>NUCLEOTIDE SEQUENCE [LARGE SCALE GENOMIC DNA]</scope>
    <source>
        <strain evidence="9">XBD2006</strain>
    </source>
</reference>
<evidence type="ECO:0000313" key="9">
    <source>
        <dbReference type="Proteomes" id="UP000183047"/>
    </source>
</evidence>
<proteinExistence type="inferred from homology"/>
<dbReference type="GO" id="GO:0016020">
    <property type="term" value="C:membrane"/>
    <property type="evidence" value="ECO:0007669"/>
    <property type="project" value="InterPro"/>
</dbReference>
<feature type="transmembrane region" description="Helical" evidence="5">
    <location>
        <begin position="206"/>
        <end position="225"/>
    </location>
</feature>
<evidence type="ECO:0000256" key="2">
    <source>
        <dbReference type="ARBA" id="ARBA00029447"/>
    </source>
</evidence>
<keyword evidence="5" id="KW-0812">Transmembrane</keyword>
<keyword evidence="5" id="KW-1133">Transmembrane helix</keyword>
<gene>
    <name evidence="8" type="ORF">SAMN02910451_00049</name>
</gene>
<accession>A0A1G5AAX7</accession>
<feature type="transmembrane region" description="Helical" evidence="5">
    <location>
        <begin position="20"/>
        <end position="40"/>
    </location>
</feature>
<dbReference type="Proteomes" id="UP000183047">
    <property type="component" value="Unassembled WGS sequence"/>
</dbReference>
<evidence type="ECO:0000256" key="3">
    <source>
        <dbReference type="PROSITE-ProRule" id="PRU00284"/>
    </source>
</evidence>
<comment type="similarity">
    <text evidence="2">Belongs to the methyl-accepting chemotaxis (MCP) protein family.</text>
</comment>
<sequence>MNNSAGTKTEGINLFRKIGFQNLAVNIVMLVMFVTALLIMNSNTKNIINSAVGASNDEIQLLSKEAKLREGLITIDGNLSALLGAVSMGTNDPANYEVYFTNIDAVEKEVPDLLSFMQGSILVTQGENGPAQMEAVTKTTNDFIAITDEMVVSLRAADAATAMDIYINKYIDAQAAAYAAYDTAEEAIAVLGELLKAYLDMLYAQAFQKTIILVVVFVIIIALSLCLNEIRISRKIASIVSELHGIIRGINNNEGDLTARIATKTSTELAFIVDGINNFIETLQGIIKEVKDGSNVLNTSADSMTDKIEKASDNITNTSAALEELSASMDTVSTTADQISGRLDEVKEATSEIRQEAANGAETAENIKKEADEIKNEALKKKENTGVKVEELSAVLEKSVKDSEKVAQINELTKVILDIASQTNLLALNASIEAARAGEAGKGFAVVAEEISALADNSRQTAGNIQTISNEVTEAVNTLSTNAMDVIEFINNDVLNDYDTFVETSDKYENTAVVMDDILDKFNRKADNLNTIMDKMADSVESITESVKESTQAINLSAANSSEIVGQIQGISEAMGENNKVTEQLSSSTKRFANL</sequence>
<evidence type="ECO:0000256" key="5">
    <source>
        <dbReference type="SAM" id="Phobius"/>
    </source>
</evidence>
<dbReference type="PROSITE" id="PS50111">
    <property type="entry name" value="CHEMOTAXIS_TRANSDUC_2"/>
    <property type="match status" value="1"/>
</dbReference>
<evidence type="ECO:0000256" key="4">
    <source>
        <dbReference type="SAM" id="Coils"/>
    </source>
</evidence>
<feature type="domain" description="Methyl-accepting transducer" evidence="6">
    <location>
        <begin position="293"/>
        <end position="555"/>
    </location>
</feature>
<protein>
    <submittedName>
        <fullName evidence="8">Methyl-accepting chemotaxis protein (MCP) signalling domain-containing protein</fullName>
    </submittedName>
</protein>
<dbReference type="OrthoDB" id="9760371at2"/>
<dbReference type="InterPro" id="IPR003660">
    <property type="entry name" value="HAMP_dom"/>
</dbReference>